<dbReference type="AlphaFoldDB" id="A0A8C4UAH2"/>
<accession>A0A8C4UAH2</accession>
<sequence length="147" mass="15510">MFTLPWPSFRGSTVDDNVVIEDLYFNLFHPQGQRGVPILILGCNSERWESVRALCPRSGDRGAQDQCAAALEVERVAIKSQVVPIAGDDAGGISADMTVVKAVLLQAVLIILAGDILTIHAVVGAIAVAEEVAAITLLTSQPCPATC</sequence>
<name>A0A8C4UAH2_FALTI</name>
<reference evidence="1" key="1">
    <citation type="submission" date="2025-08" db="UniProtKB">
        <authorList>
            <consortium name="Ensembl"/>
        </authorList>
    </citation>
    <scope>IDENTIFICATION</scope>
</reference>
<evidence type="ECO:0000313" key="1">
    <source>
        <dbReference type="Ensembl" id="ENSFTIP00000010173.1"/>
    </source>
</evidence>
<dbReference type="OMA" id="CNSERWE"/>
<reference evidence="1" key="2">
    <citation type="submission" date="2025-09" db="UniProtKB">
        <authorList>
            <consortium name="Ensembl"/>
        </authorList>
    </citation>
    <scope>IDENTIFICATION</scope>
</reference>
<dbReference type="OrthoDB" id="10397871at2759"/>
<evidence type="ECO:0000313" key="2">
    <source>
        <dbReference type="Proteomes" id="UP000694562"/>
    </source>
</evidence>
<keyword evidence="2" id="KW-1185">Reference proteome</keyword>
<organism evidence="1 2">
    <name type="scientific">Falco tinnunculus</name>
    <name type="common">Common kestrel</name>
    <dbReference type="NCBI Taxonomy" id="100819"/>
    <lineage>
        <taxon>Eukaryota</taxon>
        <taxon>Metazoa</taxon>
        <taxon>Chordata</taxon>
        <taxon>Craniata</taxon>
        <taxon>Vertebrata</taxon>
        <taxon>Euteleostomi</taxon>
        <taxon>Archelosauria</taxon>
        <taxon>Archosauria</taxon>
        <taxon>Dinosauria</taxon>
        <taxon>Saurischia</taxon>
        <taxon>Theropoda</taxon>
        <taxon>Coelurosauria</taxon>
        <taxon>Aves</taxon>
        <taxon>Neognathae</taxon>
        <taxon>Neoaves</taxon>
        <taxon>Telluraves</taxon>
        <taxon>Australaves</taxon>
        <taxon>Falconiformes</taxon>
        <taxon>Falconidae</taxon>
        <taxon>Falco</taxon>
    </lineage>
</organism>
<protein>
    <submittedName>
        <fullName evidence="1">Uncharacterized protein</fullName>
    </submittedName>
</protein>
<dbReference type="Proteomes" id="UP000694562">
    <property type="component" value="Unplaced"/>
</dbReference>
<dbReference type="Ensembl" id="ENSFTIT00000010615.1">
    <property type="protein sequence ID" value="ENSFTIP00000010173.1"/>
    <property type="gene ID" value="ENSFTIG00000006831.1"/>
</dbReference>
<proteinExistence type="predicted"/>